<keyword evidence="3" id="KW-1185">Reference proteome</keyword>
<sequence>MTVWNKKSDRAAAHAALNKAGDREFAAAKARLAEQVACLENTDDVWALSKAAKEVCKDFDFWYTDRFSDMGLKLMRHHNYGYLTDEDLAVFSDEVRAILTNLRR</sequence>
<dbReference type="KEGG" id="usu:LVJ78_04225"/>
<reference evidence="2" key="3">
    <citation type="journal article" date="2022" name="Res Sq">
        <title>Evolution of multicellular longitudinally dividing oral cavity symbionts (Neisseriaceae).</title>
        <authorList>
            <person name="Nyongesa S."/>
            <person name="Weber P."/>
            <person name="Bernet E."/>
            <person name="Pullido F."/>
            <person name="Nieckarz M."/>
            <person name="Delaby M."/>
            <person name="Nieves C."/>
            <person name="Viehboeck T."/>
            <person name="Krause N."/>
            <person name="Rivera-Millot A."/>
            <person name="Nakamura A."/>
            <person name="Vischer N."/>
            <person name="VanNieuwenhze M."/>
            <person name="Brun Y."/>
            <person name="Cava F."/>
            <person name="Bulgheresi S."/>
            <person name="Veyrier F."/>
        </authorList>
    </citation>
    <scope>NUCLEOTIDE SEQUENCE</scope>
    <source>
        <strain evidence="2">1258/02</strain>
    </source>
</reference>
<dbReference type="InterPro" id="IPR053747">
    <property type="entry name" value="Fluoresc_Recovery_Reg"/>
</dbReference>
<dbReference type="Gene3D" id="6.10.140.1840">
    <property type="match status" value="1"/>
</dbReference>
<evidence type="ECO:0000313" key="2">
    <source>
        <dbReference type="EMBL" id="UOO80226.1"/>
    </source>
</evidence>
<reference evidence="2" key="2">
    <citation type="submission" date="2021-12" db="EMBL/GenBank/DDBJ databases">
        <authorList>
            <person name="Veyrier F.J."/>
        </authorList>
    </citation>
    <scope>NUCLEOTIDE SEQUENCE</scope>
    <source>
        <strain evidence="2">1258/02</strain>
    </source>
</reference>
<dbReference type="GO" id="GO:0042651">
    <property type="term" value="C:thylakoid membrane"/>
    <property type="evidence" value="ECO:0007669"/>
    <property type="project" value="InterPro"/>
</dbReference>
<reference evidence="1 3" key="1">
    <citation type="submission" date="2019-03" db="EMBL/GenBank/DDBJ databases">
        <title>Genomic Encyclopedia of Type Strains, Phase IV (KMG-IV): sequencing the most valuable type-strain genomes for metagenomic binning, comparative biology and taxonomic classification.</title>
        <authorList>
            <person name="Goeker M."/>
        </authorList>
    </citation>
    <scope>NUCLEOTIDE SEQUENCE [LARGE SCALE GENOMIC DNA]</scope>
    <source>
        <strain evidence="1 3">DSM 17474</strain>
    </source>
</reference>
<dbReference type="Pfam" id="PF18032">
    <property type="entry name" value="FRP"/>
    <property type="match status" value="1"/>
</dbReference>
<dbReference type="RefSeq" id="WP_132953820.1">
    <property type="nucleotide sequence ID" value="NZ_CP091507.1"/>
</dbReference>
<evidence type="ECO:0000313" key="3">
    <source>
        <dbReference type="Proteomes" id="UP000294721"/>
    </source>
</evidence>
<dbReference type="Proteomes" id="UP000829756">
    <property type="component" value="Chromosome"/>
</dbReference>
<protein>
    <submittedName>
        <fullName evidence="2">Uncharacterized protein</fullName>
    </submittedName>
</protein>
<dbReference type="Proteomes" id="UP000294721">
    <property type="component" value="Unassembled WGS sequence"/>
</dbReference>
<proteinExistence type="predicted"/>
<accession>A0AAE9GWA2</accession>
<dbReference type="InterPro" id="IPR041601">
    <property type="entry name" value="FRP"/>
</dbReference>
<dbReference type="EMBL" id="SLXE01000012">
    <property type="protein sequence ID" value="TCP06440.1"/>
    <property type="molecule type" value="Genomic_DNA"/>
</dbReference>
<gene>
    <name evidence="1" type="ORF">EV680_11269</name>
    <name evidence="2" type="ORF">LVJ78_04225</name>
</gene>
<dbReference type="EMBL" id="CP091507">
    <property type="protein sequence ID" value="UOO80226.1"/>
    <property type="molecule type" value="Genomic_DNA"/>
</dbReference>
<name>A0AAE9GWA2_9NEIS</name>
<evidence type="ECO:0000313" key="1">
    <source>
        <dbReference type="EMBL" id="TCP06440.1"/>
    </source>
</evidence>
<dbReference type="AlphaFoldDB" id="A0AAE9GWA2"/>
<organism evidence="2 4">
    <name type="scientific">Uruburuella suis</name>
    <dbReference type="NCBI Taxonomy" id="252130"/>
    <lineage>
        <taxon>Bacteria</taxon>
        <taxon>Pseudomonadati</taxon>
        <taxon>Pseudomonadota</taxon>
        <taxon>Betaproteobacteria</taxon>
        <taxon>Neisseriales</taxon>
        <taxon>Neisseriaceae</taxon>
        <taxon>Uruburuella</taxon>
    </lineage>
</organism>
<evidence type="ECO:0000313" key="4">
    <source>
        <dbReference type="Proteomes" id="UP000829756"/>
    </source>
</evidence>